<organism evidence="1 2">
    <name type="scientific">Bauhinia variegata</name>
    <name type="common">Purple orchid tree</name>
    <name type="synonym">Phanera variegata</name>
    <dbReference type="NCBI Taxonomy" id="167791"/>
    <lineage>
        <taxon>Eukaryota</taxon>
        <taxon>Viridiplantae</taxon>
        <taxon>Streptophyta</taxon>
        <taxon>Embryophyta</taxon>
        <taxon>Tracheophyta</taxon>
        <taxon>Spermatophyta</taxon>
        <taxon>Magnoliopsida</taxon>
        <taxon>eudicotyledons</taxon>
        <taxon>Gunneridae</taxon>
        <taxon>Pentapetalae</taxon>
        <taxon>rosids</taxon>
        <taxon>fabids</taxon>
        <taxon>Fabales</taxon>
        <taxon>Fabaceae</taxon>
        <taxon>Cercidoideae</taxon>
        <taxon>Cercideae</taxon>
        <taxon>Bauhiniinae</taxon>
        <taxon>Bauhinia</taxon>
    </lineage>
</organism>
<proteinExistence type="predicted"/>
<name>A0ACB9NFC4_BAUVA</name>
<sequence length="682" mass="76771">MDNPNVPSDPYYAVNPTSQSSISTAEDSPLDESGFSSTVFRYISQMLVEEDIEEEPCTFHDSLSLQAAEKSLYQVIGGEYSCSTSQLELRNHRSVECPDDSLSANSSDYSSSGSCGSSTSSNCFSSHIDYTEYVPSVLQPDSPSKFVFQSSSQSSVNSNGSVSSSTNDCLDSTLLTKSESVFKFEKGMEEARKLLLKHNRFPFSIDLEDKTFPPSFSKTPHAVIKSESNHLPNELKESRKNHGRDQDETDLEEGRKNKLSAVYTDEGELSDLFDKVLLLGIGLGKDAPESRIRRQVMSYKKQFVDLRTLVILCGQAVSSDDRGTANELLRQIRQHSSPLGDGTQRLAHFFANALEARLAGAGTQIFSALSSKRTSGADMVKAYQMHISACPFEKLAIVFANRTIASASKQAETLHIIDFGIRYGFKWPALIHRLSRRAGGSPKLRITGIELPQPGFRAGEGVQETGRRLALYCERFKVPFEYNAIVAQKWENIQIKDLKLKKNEFIAVNCLVRFENLLDETVVPNSPKDAVLNLIRRINPDIFVHAILNGCYNAPFFETRFREAFYHYSSLFDMLDTNVAVEDPARLMFEKEFWGREITNVIACEGLERVERPETYKQWQVRNMRAGFRQLPLDHSLVNVLRGKSRDDYHSDFILHEDGNWMLQGWKGRVLYASSSWIPISD</sequence>
<protein>
    <submittedName>
        <fullName evidence="1">Uncharacterized protein</fullName>
    </submittedName>
</protein>
<dbReference type="EMBL" id="CM039432">
    <property type="protein sequence ID" value="KAI4334539.1"/>
    <property type="molecule type" value="Genomic_DNA"/>
</dbReference>
<dbReference type="Proteomes" id="UP000828941">
    <property type="component" value="Chromosome 7"/>
</dbReference>
<reference evidence="1 2" key="1">
    <citation type="journal article" date="2022" name="DNA Res.">
        <title>Chromosomal-level genome assembly of the orchid tree Bauhinia variegata (Leguminosae; Cercidoideae) supports the allotetraploid origin hypothesis of Bauhinia.</title>
        <authorList>
            <person name="Zhong Y."/>
            <person name="Chen Y."/>
            <person name="Zheng D."/>
            <person name="Pang J."/>
            <person name="Liu Y."/>
            <person name="Luo S."/>
            <person name="Meng S."/>
            <person name="Qian L."/>
            <person name="Wei D."/>
            <person name="Dai S."/>
            <person name="Zhou R."/>
        </authorList>
    </citation>
    <scope>NUCLEOTIDE SEQUENCE [LARGE SCALE GENOMIC DNA]</scope>
    <source>
        <strain evidence="1">BV-YZ2020</strain>
    </source>
</reference>
<comment type="caution">
    <text evidence="1">The sequence shown here is derived from an EMBL/GenBank/DDBJ whole genome shotgun (WGS) entry which is preliminary data.</text>
</comment>
<accession>A0ACB9NFC4</accession>
<gene>
    <name evidence="1" type="ORF">L6164_019220</name>
</gene>
<evidence type="ECO:0000313" key="2">
    <source>
        <dbReference type="Proteomes" id="UP000828941"/>
    </source>
</evidence>
<evidence type="ECO:0000313" key="1">
    <source>
        <dbReference type="EMBL" id="KAI4334539.1"/>
    </source>
</evidence>
<keyword evidence="2" id="KW-1185">Reference proteome</keyword>